<feature type="transmembrane region" description="Helical" evidence="2">
    <location>
        <begin position="7"/>
        <end position="31"/>
    </location>
</feature>
<evidence type="ECO:0000313" key="4">
    <source>
        <dbReference type="Proteomes" id="UP000280819"/>
    </source>
</evidence>
<dbReference type="RefSeq" id="WP_124844961.1">
    <property type="nucleotide sequence ID" value="NZ_JAUNKP010000008.1"/>
</dbReference>
<keyword evidence="2" id="KW-0472">Membrane</keyword>
<feature type="compositionally biased region" description="Pro residues" evidence="1">
    <location>
        <begin position="160"/>
        <end position="179"/>
    </location>
</feature>
<evidence type="ECO:0000256" key="2">
    <source>
        <dbReference type="SAM" id="Phobius"/>
    </source>
</evidence>
<accession>A0A3P1T522</accession>
<evidence type="ECO:0000256" key="1">
    <source>
        <dbReference type="SAM" id="MobiDB-lite"/>
    </source>
</evidence>
<protein>
    <submittedName>
        <fullName evidence="3">Uncharacterized protein</fullName>
    </submittedName>
</protein>
<evidence type="ECO:0000313" key="3">
    <source>
        <dbReference type="EMBL" id="RRD04571.1"/>
    </source>
</evidence>
<comment type="caution">
    <text evidence="3">The sequence shown here is derived from an EMBL/GenBank/DDBJ whole genome shotgun (WGS) entry which is preliminary data.</text>
</comment>
<organism evidence="3 4">
    <name type="scientific">Arachnia propionica</name>
    <dbReference type="NCBI Taxonomy" id="1750"/>
    <lineage>
        <taxon>Bacteria</taxon>
        <taxon>Bacillati</taxon>
        <taxon>Actinomycetota</taxon>
        <taxon>Actinomycetes</taxon>
        <taxon>Propionibacteriales</taxon>
        <taxon>Propionibacteriaceae</taxon>
        <taxon>Arachnia</taxon>
    </lineage>
</organism>
<feature type="region of interest" description="Disordered" evidence="1">
    <location>
        <begin position="159"/>
        <end position="191"/>
    </location>
</feature>
<sequence length="191" mass="21556">MNPRNKTLYWSAVIGYITFIIVVSVILAMNVLDLPRGRNRLELALIVVPLTLPLFAIMWLMGRRCDLQVGNGVLIAHTGPQETARIGFHEIGHARVTGQQHRLEVYDHARQLRLVVDPMFASNTPGRVLDMLCATLPHRAQERIGRQLQVSFTERFVDFAPPPGMPPQPHPPVPPQPLEPPRKLWDHEPGI</sequence>
<name>A0A3P1T522_9ACTN</name>
<gene>
    <name evidence="3" type="ORF">EII34_09705</name>
</gene>
<feature type="transmembrane region" description="Helical" evidence="2">
    <location>
        <begin position="43"/>
        <end position="61"/>
    </location>
</feature>
<dbReference type="Proteomes" id="UP000280819">
    <property type="component" value="Unassembled WGS sequence"/>
</dbReference>
<reference evidence="3 4" key="1">
    <citation type="submission" date="2018-11" db="EMBL/GenBank/DDBJ databases">
        <title>Genomes From Bacteria Associated with the Canine Oral Cavity: a Test Case for Automated Genome-Based Taxonomic Assignment.</title>
        <authorList>
            <person name="Coil D.A."/>
            <person name="Jospin G."/>
            <person name="Darling A.E."/>
            <person name="Wallis C."/>
            <person name="Davis I.J."/>
            <person name="Harris S."/>
            <person name="Eisen J.A."/>
            <person name="Holcombe L.J."/>
            <person name="O'Flynn C."/>
        </authorList>
    </citation>
    <scope>NUCLEOTIDE SEQUENCE [LARGE SCALE GENOMIC DNA]</scope>
    <source>
        <strain evidence="3 4">OH887_COT-365</strain>
    </source>
</reference>
<keyword evidence="2" id="KW-0812">Transmembrane</keyword>
<proteinExistence type="predicted"/>
<dbReference type="EMBL" id="RQZG01000010">
    <property type="protein sequence ID" value="RRD04571.1"/>
    <property type="molecule type" value="Genomic_DNA"/>
</dbReference>
<keyword evidence="2" id="KW-1133">Transmembrane helix</keyword>
<feature type="compositionally biased region" description="Basic and acidic residues" evidence="1">
    <location>
        <begin position="180"/>
        <end position="191"/>
    </location>
</feature>
<dbReference type="AlphaFoldDB" id="A0A3P1T522"/>
<dbReference type="OrthoDB" id="9962100at2"/>